<dbReference type="EMBL" id="OBML01000005">
    <property type="protein sequence ID" value="SOC06773.1"/>
    <property type="molecule type" value="Genomic_DNA"/>
</dbReference>
<evidence type="ECO:0000256" key="2">
    <source>
        <dbReference type="SAM" id="Phobius"/>
    </source>
</evidence>
<evidence type="ECO:0000256" key="1">
    <source>
        <dbReference type="SAM" id="MobiDB-lite"/>
    </source>
</evidence>
<dbReference type="RefSeq" id="WP_097174874.1">
    <property type="nucleotide sequence ID" value="NZ_OBML01000005.1"/>
</dbReference>
<accession>A0A285SKU5</accession>
<dbReference type="Proteomes" id="UP000219331">
    <property type="component" value="Unassembled WGS sequence"/>
</dbReference>
<keyword evidence="2" id="KW-0472">Membrane</keyword>
<keyword evidence="4" id="KW-1185">Reference proteome</keyword>
<evidence type="ECO:0008006" key="5">
    <source>
        <dbReference type="Google" id="ProtNLM"/>
    </source>
</evidence>
<dbReference type="AlphaFoldDB" id="A0A285SKU5"/>
<gene>
    <name evidence="3" type="ORF">SAMN05421512_105204</name>
</gene>
<organism evidence="3 4">
    <name type="scientific">Stappia indica</name>
    <dbReference type="NCBI Taxonomy" id="538381"/>
    <lineage>
        <taxon>Bacteria</taxon>
        <taxon>Pseudomonadati</taxon>
        <taxon>Pseudomonadota</taxon>
        <taxon>Alphaproteobacteria</taxon>
        <taxon>Hyphomicrobiales</taxon>
        <taxon>Stappiaceae</taxon>
        <taxon>Stappia</taxon>
    </lineage>
</organism>
<sequence>MTPDETRDETRHPGAPERTSPARSRKTETEAPTVAAEDARQGEIILRTRRRRIVFISGLVGFVVLVLVMRILA</sequence>
<dbReference type="OrthoDB" id="7428956at2"/>
<keyword evidence="2" id="KW-1133">Transmembrane helix</keyword>
<evidence type="ECO:0000313" key="4">
    <source>
        <dbReference type="Proteomes" id="UP000219331"/>
    </source>
</evidence>
<keyword evidence="2" id="KW-0812">Transmembrane</keyword>
<feature type="transmembrane region" description="Helical" evidence="2">
    <location>
        <begin position="53"/>
        <end position="72"/>
    </location>
</feature>
<proteinExistence type="predicted"/>
<dbReference type="STRING" id="538381.GCA_001696535_02086"/>
<protein>
    <recommendedName>
        <fullName evidence="5">Peptide ABC transporter permease</fullName>
    </recommendedName>
</protein>
<name>A0A285SKU5_9HYPH</name>
<evidence type="ECO:0000313" key="3">
    <source>
        <dbReference type="EMBL" id="SOC06773.1"/>
    </source>
</evidence>
<reference evidence="3 4" key="1">
    <citation type="submission" date="2017-08" db="EMBL/GenBank/DDBJ databases">
        <authorList>
            <person name="de Groot N.N."/>
        </authorList>
    </citation>
    <scope>NUCLEOTIDE SEQUENCE [LARGE SCALE GENOMIC DNA]</scope>
    <source>
        <strain evidence="3 4">USBA 352</strain>
    </source>
</reference>
<feature type="compositionally biased region" description="Basic and acidic residues" evidence="1">
    <location>
        <begin position="1"/>
        <end position="15"/>
    </location>
</feature>
<feature type="region of interest" description="Disordered" evidence="1">
    <location>
        <begin position="1"/>
        <end position="36"/>
    </location>
</feature>